<dbReference type="RefSeq" id="WP_113949339.1">
    <property type="nucleotide sequence ID" value="NZ_QNQU01000010.1"/>
</dbReference>
<dbReference type="PANTHER" id="PTHR48081:SF33">
    <property type="entry name" value="KYNURENINE FORMAMIDASE"/>
    <property type="match status" value="1"/>
</dbReference>
<evidence type="ECO:0000313" key="3">
    <source>
        <dbReference type="EMBL" id="RBQ06776.1"/>
    </source>
</evidence>
<dbReference type="InterPro" id="IPR050300">
    <property type="entry name" value="GDXG_lipolytic_enzyme"/>
</dbReference>
<organism evidence="3 4">
    <name type="scientific">Pedobacter miscanthi</name>
    <dbReference type="NCBI Taxonomy" id="2259170"/>
    <lineage>
        <taxon>Bacteria</taxon>
        <taxon>Pseudomonadati</taxon>
        <taxon>Bacteroidota</taxon>
        <taxon>Sphingobacteriia</taxon>
        <taxon>Sphingobacteriales</taxon>
        <taxon>Sphingobacteriaceae</taxon>
        <taxon>Pedobacter</taxon>
    </lineage>
</organism>
<evidence type="ECO:0000259" key="2">
    <source>
        <dbReference type="Pfam" id="PF20434"/>
    </source>
</evidence>
<dbReference type="Proteomes" id="UP000252081">
    <property type="component" value="Unassembled WGS sequence"/>
</dbReference>
<protein>
    <submittedName>
        <fullName evidence="3">Alpha/beta hydrolase</fullName>
    </submittedName>
</protein>
<dbReference type="OrthoDB" id="9777975at2"/>
<proteinExistence type="predicted"/>
<dbReference type="AlphaFoldDB" id="A0A366KYT5"/>
<evidence type="ECO:0000313" key="4">
    <source>
        <dbReference type="Proteomes" id="UP000252081"/>
    </source>
</evidence>
<keyword evidence="1 3" id="KW-0378">Hydrolase</keyword>
<dbReference type="InterPro" id="IPR029058">
    <property type="entry name" value="AB_hydrolase_fold"/>
</dbReference>
<sequence>MMSNQNERFRPALSGTSLYGPFSSQESLDEEYNVEKAVADFPGYIKYYQQASVRARNVLTNRQILKFGPTSAERLTIYPGVSAEAPVFLFVHGGYWRMGAAEDFDFIATGPLEAGFTVVVINYELAPKVTIPEIIRQVRASIAWTANNIKNFNGNAKQLFIGGHSAGAHLAAMSSLTNWSDYDLAADTVKGVLAVSGLYDLEPVSHSFIQPAIRISADQILYSSPIRLIKPSVVPITVSWGSLETRAFRLQSDNYLNTWRSAGNLGLSLIVEGADHFSILKEFETKNGLLTSALTGLLQNL</sequence>
<gene>
    <name evidence="3" type="ORF">DRW42_13465</name>
</gene>
<dbReference type="InterPro" id="IPR049492">
    <property type="entry name" value="BD-FAE-like_dom"/>
</dbReference>
<evidence type="ECO:0000256" key="1">
    <source>
        <dbReference type="ARBA" id="ARBA00022801"/>
    </source>
</evidence>
<dbReference type="EMBL" id="QNQU01000010">
    <property type="protein sequence ID" value="RBQ06776.1"/>
    <property type="molecule type" value="Genomic_DNA"/>
</dbReference>
<dbReference type="Pfam" id="PF20434">
    <property type="entry name" value="BD-FAE"/>
    <property type="match status" value="1"/>
</dbReference>
<dbReference type="SUPFAM" id="SSF53474">
    <property type="entry name" value="alpha/beta-Hydrolases"/>
    <property type="match status" value="1"/>
</dbReference>
<keyword evidence="4" id="KW-1185">Reference proteome</keyword>
<name>A0A366KYT5_9SPHI</name>
<dbReference type="PANTHER" id="PTHR48081">
    <property type="entry name" value="AB HYDROLASE SUPERFAMILY PROTEIN C4A8.06C"/>
    <property type="match status" value="1"/>
</dbReference>
<dbReference type="GO" id="GO:0016787">
    <property type="term" value="F:hydrolase activity"/>
    <property type="evidence" value="ECO:0007669"/>
    <property type="project" value="UniProtKB-KW"/>
</dbReference>
<feature type="domain" description="BD-FAE-like" evidence="2">
    <location>
        <begin position="82"/>
        <end position="207"/>
    </location>
</feature>
<comment type="caution">
    <text evidence="3">The sequence shown here is derived from an EMBL/GenBank/DDBJ whole genome shotgun (WGS) entry which is preliminary data.</text>
</comment>
<reference evidence="3 4" key="1">
    <citation type="submission" date="2018-07" db="EMBL/GenBank/DDBJ databases">
        <title>A draft genome of a endophytic bacteria, a new species of Pedobacter.</title>
        <authorList>
            <person name="Zhang Z.D."/>
            <person name="Chen Z.J."/>
        </authorList>
    </citation>
    <scope>NUCLEOTIDE SEQUENCE [LARGE SCALE GENOMIC DNA]</scope>
    <source>
        <strain evidence="3 4">RS10</strain>
    </source>
</reference>
<accession>A0A366KYT5</accession>
<dbReference type="Gene3D" id="3.40.50.1820">
    <property type="entry name" value="alpha/beta hydrolase"/>
    <property type="match status" value="1"/>
</dbReference>